<comment type="similarity">
    <text evidence="7">Belongs to the binding-protein-dependent transport system permease family.</text>
</comment>
<evidence type="ECO:0000313" key="9">
    <source>
        <dbReference type="EMBL" id="TCP65044.1"/>
    </source>
</evidence>
<keyword evidence="6 7" id="KW-0472">Membrane</keyword>
<evidence type="ECO:0000259" key="8">
    <source>
        <dbReference type="PROSITE" id="PS50928"/>
    </source>
</evidence>
<dbReference type="GO" id="GO:0005886">
    <property type="term" value="C:plasma membrane"/>
    <property type="evidence" value="ECO:0007669"/>
    <property type="project" value="UniProtKB-SubCell"/>
</dbReference>
<dbReference type="GO" id="GO:0055085">
    <property type="term" value="P:transmembrane transport"/>
    <property type="evidence" value="ECO:0007669"/>
    <property type="project" value="InterPro"/>
</dbReference>
<feature type="transmembrane region" description="Helical" evidence="7">
    <location>
        <begin position="225"/>
        <end position="243"/>
    </location>
</feature>
<dbReference type="PANTHER" id="PTHR30151:SF0">
    <property type="entry name" value="ABC TRANSPORTER PERMEASE PROTEIN MJ0413-RELATED"/>
    <property type="match status" value="1"/>
</dbReference>
<feature type="domain" description="ABC transmembrane type-1" evidence="8">
    <location>
        <begin position="62"/>
        <end position="243"/>
    </location>
</feature>
<reference evidence="9 10" key="1">
    <citation type="submission" date="2019-03" db="EMBL/GenBank/DDBJ databases">
        <title>Genomic Encyclopedia of Type Strains, Phase IV (KMG-IV): sequencing the most valuable type-strain genomes for metagenomic binning, comparative biology and taxonomic classification.</title>
        <authorList>
            <person name="Goeker M."/>
        </authorList>
    </citation>
    <scope>NUCLEOTIDE SEQUENCE [LARGE SCALE GENOMIC DNA]</scope>
    <source>
        <strain evidence="9 10">DSM 11170</strain>
    </source>
</reference>
<organism evidence="9 10">
    <name type="scientific">Heliophilum fasciatum</name>
    <dbReference type="NCBI Taxonomy" id="35700"/>
    <lineage>
        <taxon>Bacteria</taxon>
        <taxon>Bacillati</taxon>
        <taxon>Bacillota</taxon>
        <taxon>Clostridia</taxon>
        <taxon>Eubacteriales</taxon>
        <taxon>Heliobacteriaceae</taxon>
        <taxon>Heliophilum</taxon>
    </lineage>
</organism>
<protein>
    <submittedName>
        <fullName evidence="9">NitT/TauT family transport system permease protein</fullName>
    </submittedName>
</protein>
<dbReference type="Gene3D" id="1.10.3720.10">
    <property type="entry name" value="MetI-like"/>
    <property type="match status" value="1"/>
</dbReference>
<dbReference type="AlphaFoldDB" id="A0A4R2RPK0"/>
<dbReference type="EMBL" id="SLXT01000007">
    <property type="protein sequence ID" value="TCP65044.1"/>
    <property type="molecule type" value="Genomic_DNA"/>
</dbReference>
<evidence type="ECO:0000256" key="6">
    <source>
        <dbReference type="ARBA" id="ARBA00023136"/>
    </source>
</evidence>
<feature type="transmembrane region" description="Helical" evidence="7">
    <location>
        <begin position="70"/>
        <end position="92"/>
    </location>
</feature>
<comment type="subcellular location">
    <subcellularLocation>
        <location evidence="1 7">Cell membrane</location>
        <topology evidence="1 7">Multi-pass membrane protein</topology>
    </subcellularLocation>
</comment>
<keyword evidence="4 7" id="KW-0812">Transmembrane</keyword>
<keyword evidence="3" id="KW-1003">Cell membrane</keyword>
<dbReference type="Pfam" id="PF00528">
    <property type="entry name" value="BPD_transp_1"/>
    <property type="match status" value="1"/>
</dbReference>
<dbReference type="InterPro" id="IPR000515">
    <property type="entry name" value="MetI-like"/>
</dbReference>
<dbReference type="Proteomes" id="UP000294813">
    <property type="component" value="Unassembled WGS sequence"/>
</dbReference>
<evidence type="ECO:0000256" key="1">
    <source>
        <dbReference type="ARBA" id="ARBA00004651"/>
    </source>
</evidence>
<gene>
    <name evidence="9" type="ORF">EDD73_107117</name>
</gene>
<feature type="transmembrane region" description="Helical" evidence="7">
    <location>
        <begin position="129"/>
        <end position="148"/>
    </location>
</feature>
<dbReference type="SUPFAM" id="SSF161098">
    <property type="entry name" value="MetI-like"/>
    <property type="match status" value="1"/>
</dbReference>
<dbReference type="InterPro" id="IPR035906">
    <property type="entry name" value="MetI-like_sf"/>
</dbReference>
<dbReference type="CDD" id="cd06261">
    <property type="entry name" value="TM_PBP2"/>
    <property type="match status" value="1"/>
</dbReference>
<evidence type="ECO:0000313" key="10">
    <source>
        <dbReference type="Proteomes" id="UP000294813"/>
    </source>
</evidence>
<comment type="caution">
    <text evidence="9">The sequence shown here is derived from an EMBL/GenBank/DDBJ whole genome shotgun (WGS) entry which is preliminary data.</text>
</comment>
<keyword evidence="5 7" id="KW-1133">Transmembrane helix</keyword>
<accession>A0A4R2RPK0</accession>
<evidence type="ECO:0000256" key="7">
    <source>
        <dbReference type="RuleBase" id="RU363032"/>
    </source>
</evidence>
<feature type="transmembrane region" description="Helical" evidence="7">
    <location>
        <begin position="169"/>
        <end position="188"/>
    </location>
</feature>
<feature type="transmembrane region" description="Helical" evidence="7">
    <location>
        <begin position="194"/>
        <end position="213"/>
    </location>
</feature>
<feature type="transmembrane region" description="Helical" evidence="7">
    <location>
        <begin position="12"/>
        <end position="28"/>
    </location>
</feature>
<feature type="transmembrane region" description="Helical" evidence="7">
    <location>
        <begin position="104"/>
        <end position="123"/>
    </location>
</feature>
<dbReference type="PANTHER" id="PTHR30151">
    <property type="entry name" value="ALKANE SULFONATE ABC TRANSPORTER-RELATED, MEMBRANE SUBUNIT"/>
    <property type="match status" value="1"/>
</dbReference>
<sequence>MANRLAKWTDKFIDYIGLIGFFVIWEMAPRIGLADPQFIPPVSQVIADMWKIGSSGELFIHIVTSLRRTLLGLFLAIVLAIPTGFILGGIFPRLTQYLRPLLRLFGQINAFSLFPIFILFFGIGEVAKVSIIFWSTIWPVLFTTIAGVQQVDPLYIKSARSVGANPVTIFFKVILPGAAPSIFTGIRLGSTTAFLMLIAAEMIGASAGLGWLIHNSQINNLIPRLFVATITIALLGMGLNYYIHWFEANLLTWKQAPERAGKG</sequence>
<keyword evidence="10" id="KW-1185">Reference proteome</keyword>
<proteinExistence type="inferred from homology"/>
<dbReference type="RefSeq" id="WP_131918767.1">
    <property type="nucleotide sequence ID" value="NZ_JAOQNU010000007.1"/>
</dbReference>
<evidence type="ECO:0000256" key="2">
    <source>
        <dbReference type="ARBA" id="ARBA00022448"/>
    </source>
</evidence>
<evidence type="ECO:0000256" key="4">
    <source>
        <dbReference type="ARBA" id="ARBA00022692"/>
    </source>
</evidence>
<name>A0A4R2RPK0_9FIRM</name>
<evidence type="ECO:0000256" key="5">
    <source>
        <dbReference type="ARBA" id="ARBA00022989"/>
    </source>
</evidence>
<evidence type="ECO:0000256" key="3">
    <source>
        <dbReference type="ARBA" id="ARBA00022475"/>
    </source>
</evidence>
<dbReference type="OrthoDB" id="9796361at2"/>
<keyword evidence="2 7" id="KW-0813">Transport</keyword>
<dbReference type="PROSITE" id="PS50928">
    <property type="entry name" value="ABC_TM1"/>
    <property type="match status" value="1"/>
</dbReference>